<keyword evidence="4" id="KW-0106">Calcium</keyword>
<dbReference type="Gene3D" id="3.40.720.10">
    <property type="entry name" value="Alkaline Phosphatase, subunit A"/>
    <property type="match status" value="1"/>
</dbReference>
<organism evidence="7 8">
    <name type="scientific">Oceaniferula marina</name>
    <dbReference type="NCBI Taxonomy" id="2748318"/>
    <lineage>
        <taxon>Bacteria</taxon>
        <taxon>Pseudomonadati</taxon>
        <taxon>Verrucomicrobiota</taxon>
        <taxon>Verrucomicrobiia</taxon>
        <taxon>Verrucomicrobiales</taxon>
        <taxon>Verrucomicrobiaceae</taxon>
        <taxon>Oceaniferula</taxon>
    </lineage>
</organism>
<keyword evidence="2" id="KW-0479">Metal-binding</keyword>
<dbReference type="PROSITE" id="PS00523">
    <property type="entry name" value="SULFATASE_1"/>
    <property type="match status" value="1"/>
</dbReference>
<evidence type="ECO:0000256" key="2">
    <source>
        <dbReference type="ARBA" id="ARBA00022723"/>
    </source>
</evidence>
<dbReference type="PANTHER" id="PTHR42693">
    <property type="entry name" value="ARYLSULFATASE FAMILY MEMBER"/>
    <property type="match status" value="1"/>
</dbReference>
<dbReference type="InterPro" id="IPR017850">
    <property type="entry name" value="Alkaline_phosphatase_core_sf"/>
</dbReference>
<dbReference type="SUPFAM" id="SSF53649">
    <property type="entry name" value="Alkaline phosphatase-like"/>
    <property type="match status" value="1"/>
</dbReference>
<dbReference type="PANTHER" id="PTHR42693:SF53">
    <property type="entry name" value="ENDO-4-O-SULFATASE"/>
    <property type="match status" value="1"/>
</dbReference>
<reference evidence="7 8" key="1">
    <citation type="submission" date="2020-07" db="EMBL/GenBank/DDBJ databases">
        <title>Roseicoccus Jingziensis gen. nov., sp. nov., isolated from coastal seawater.</title>
        <authorList>
            <person name="Feng X."/>
        </authorList>
    </citation>
    <scope>NUCLEOTIDE SEQUENCE [LARGE SCALE GENOMIC DNA]</scope>
    <source>
        <strain evidence="7 8">N1E253</strain>
    </source>
</reference>
<evidence type="ECO:0000256" key="1">
    <source>
        <dbReference type="ARBA" id="ARBA00008779"/>
    </source>
</evidence>
<dbReference type="InterPro" id="IPR024607">
    <property type="entry name" value="Sulfatase_CS"/>
</dbReference>
<dbReference type="GO" id="GO:0004065">
    <property type="term" value="F:arylsulfatase activity"/>
    <property type="evidence" value="ECO:0007669"/>
    <property type="project" value="TreeGrafter"/>
</dbReference>
<dbReference type="CDD" id="cd16143">
    <property type="entry name" value="ARS_like"/>
    <property type="match status" value="1"/>
</dbReference>
<protein>
    <submittedName>
        <fullName evidence="7">Arylsulfatase</fullName>
    </submittedName>
</protein>
<keyword evidence="3" id="KW-0378">Hydrolase</keyword>
<feature type="signal peptide" evidence="5">
    <location>
        <begin position="1"/>
        <end position="22"/>
    </location>
</feature>
<dbReference type="Gene3D" id="3.30.1120.10">
    <property type="match status" value="1"/>
</dbReference>
<evidence type="ECO:0000256" key="5">
    <source>
        <dbReference type="SAM" id="SignalP"/>
    </source>
</evidence>
<dbReference type="InterPro" id="IPR050738">
    <property type="entry name" value="Sulfatase"/>
</dbReference>
<dbReference type="InterPro" id="IPR000917">
    <property type="entry name" value="Sulfatase_N"/>
</dbReference>
<dbReference type="RefSeq" id="WP_178932404.1">
    <property type="nucleotide sequence ID" value="NZ_JACBAZ010000003.1"/>
</dbReference>
<dbReference type="AlphaFoldDB" id="A0A851GLA8"/>
<keyword evidence="5" id="KW-0732">Signal</keyword>
<accession>A0A851GLA8</accession>
<feature type="chain" id="PRO_5032623987" evidence="5">
    <location>
        <begin position="23"/>
        <end position="481"/>
    </location>
</feature>
<gene>
    <name evidence="7" type="ORF">HW115_09610</name>
</gene>
<dbReference type="PROSITE" id="PS00149">
    <property type="entry name" value="SULFATASE_2"/>
    <property type="match status" value="1"/>
</dbReference>
<evidence type="ECO:0000256" key="3">
    <source>
        <dbReference type="ARBA" id="ARBA00022801"/>
    </source>
</evidence>
<dbReference type="Pfam" id="PF00884">
    <property type="entry name" value="Sulfatase"/>
    <property type="match status" value="1"/>
</dbReference>
<sequence>MKRTHLRSLCLLAALTLSPLQADERPNIVFILADDLGTGDLGCYNKDSKIPTPRLDQLADEGMRFTDAHSNSSVCTPTRYGVLTGRYCWRSRLKRGVLMGYSPALIEEGRETVASLLKKQGYTTACIGKWHLGMNMARSVNNGKKGWDYQAPIHRGPNAVGFDYFLGIAASLDMPPYTLIENDRFVSAASESTKASSYPNYWRGGAIAKDFKHEDYLPLVGKQASAFISKQSADKPFFLYLPLPAPHKPVVPTKAFQGKTKATEYGDFVHQMDHVIGQVVDALKSKKLFANTLLIVTSDNASFAANEKYGVLQTGHSPNHIYRGQKTDIYEGGHRVPWIATWPAKVKAGSTTDQVVCTTDLLATCAEITSSSVAENAGEDSYSLLPILIGKQGKEPLREATIHHSSSGMFAIRKGKWKLIVGRGSGGRTQIDKAIKDKIQLYDMEKDIRETSNVYQDFPEVVKELSSLLDDYRTSGRSVPQ</sequence>
<dbReference type="Proteomes" id="UP000557872">
    <property type="component" value="Unassembled WGS sequence"/>
</dbReference>
<proteinExistence type="inferred from homology"/>
<feature type="domain" description="Sulfatase N-terminal" evidence="6">
    <location>
        <begin position="26"/>
        <end position="368"/>
    </location>
</feature>
<name>A0A851GLA8_9BACT</name>
<comment type="caution">
    <text evidence="7">The sequence shown here is derived from an EMBL/GenBank/DDBJ whole genome shotgun (WGS) entry which is preliminary data.</text>
</comment>
<dbReference type="GO" id="GO:0046872">
    <property type="term" value="F:metal ion binding"/>
    <property type="evidence" value="ECO:0007669"/>
    <property type="project" value="UniProtKB-KW"/>
</dbReference>
<evidence type="ECO:0000256" key="4">
    <source>
        <dbReference type="ARBA" id="ARBA00022837"/>
    </source>
</evidence>
<evidence type="ECO:0000259" key="6">
    <source>
        <dbReference type="Pfam" id="PF00884"/>
    </source>
</evidence>
<dbReference type="EMBL" id="JACBAZ010000003">
    <property type="protein sequence ID" value="NWK55867.1"/>
    <property type="molecule type" value="Genomic_DNA"/>
</dbReference>
<evidence type="ECO:0000313" key="7">
    <source>
        <dbReference type="EMBL" id="NWK55867.1"/>
    </source>
</evidence>
<evidence type="ECO:0000313" key="8">
    <source>
        <dbReference type="Proteomes" id="UP000557872"/>
    </source>
</evidence>
<comment type="similarity">
    <text evidence="1">Belongs to the sulfatase family.</text>
</comment>
<keyword evidence="8" id="KW-1185">Reference proteome</keyword>